<organism evidence="2 3">
    <name type="scientific">Helianthus annuus</name>
    <name type="common">Common sunflower</name>
    <dbReference type="NCBI Taxonomy" id="4232"/>
    <lineage>
        <taxon>Eukaryota</taxon>
        <taxon>Viridiplantae</taxon>
        <taxon>Streptophyta</taxon>
        <taxon>Embryophyta</taxon>
        <taxon>Tracheophyta</taxon>
        <taxon>Spermatophyta</taxon>
        <taxon>Magnoliopsida</taxon>
        <taxon>eudicotyledons</taxon>
        <taxon>Gunneridae</taxon>
        <taxon>Pentapetalae</taxon>
        <taxon>asterids</taxon>
        <taxon>campanulids</taxon>
        <taxon>Asterales</taxon>
        <taxon>Asteraceae</taxon>
        <taxon>Asteroideae</taxon>
        <taxon>Heliantheae alliance</taxon>
        <taxon>Heliantheae</taxon>
        <taxon>Helianthus</taxon>
    </lineage>
</organism>
<evidence type="ECO:0000313" key="2">
    <source>
        <dbReference type="EMBL" id="OTF99682.1"/>
    </source>
</evidence>
<keyword evidence="3" id="KW-1185">Reference proteome</keyword>
<name>A0A251SME3_HELAN</name>
<reference evidence="3" key="1">
    <citation type="journal article" date="2017" name="Nature">
        <title>The sunflower genome provides insights into oil metabolism, flowering and Asterid evolution.</title>
        <authorList>
            <person name="Badouin H."/>
            <person name="Gouzy J."/>
            <person name="Grassa C.J."/>
            <person name="Murat F."/>
            <person name="Staton S.E."/>
            <person name="Cottret L."/>
            <person name="Lelandais-Briere C."/>
            <person name="Owens G.L."/>
            <person name="Carrere S."/>
            <person name="Mayjonade B."/>
            <person name="Legrand L."/>
            <person name="Gill N."/>
            <person name="Kane N.C."/>
            <person name="Bowers J.E."/>
            <person name="Hubner S."/>
            <person name="Bellec A."/>
            <person name="Berard A."/>
            <person name="Berges H."/>
            <person name="Blanchet N."/>
            <person name="Boniface M.C."/>
            <person name="Brunel D."/>
            <person name="Catrice O."/>
            <person name="Chaidir N."/>
            <person name="Claudel C."/>
            <person name="Donnadieu C."/>
            <person name="Faraut T."/>
            <person name="Fievet G."/>
            <person name="Helmstetter N."/>
            <person name="King M."/>
            <person name="Knapp S.J."/>
            <person name="Lai Z."/>
            <person name="Le Paslier M.C."/>
            <person name="Lippi Y."/>
            <person name="Lorenzon L."/>
            <person name="Mandel J.R."/>
            <person name="Marage G."/>
            <person name="Marchand G."/>
            <person name="Marquand E."/>
            <person name="Bret-Mestries E."/>
            <person name="Morien E."/>
            <person name="Nambeesan S."/>
            <person name="Nguyen T."/>
            <person name="Pegot-Espagnet P."/>
            <person name="Pouilly N."/>
            <person name="Raftis F."/>
            <person name="Sallet E."/>
            <person name="Schiex T."/>
            <person name="Thomas J."/>
            <person name="Vandecasteele C."/>
            <person name="Vares D."/>
            <person name="Vear F."/>
            <person name="Vautrin S."/>
            <person name="Crespi M."/>
            <person name="Mangin B."/>
            <person name="Burke J.M."/>
            <person name="Salse J."/>
            <person name="Munos S."/>
            <person name="Vincourt P."/>
            <person name="Rieseberg L.H."/>
            <person name="Langlade N.B."/>
        </authorList>
    </citation>
    <scope>NUCLEOTIDE SEQUENCE [LARGE SCALE GENOMIC DNA]</scope>
    <source>
        <strain evidence="3">cv. SF193</strain>
    </source>
</reference>
<dbReference type="InParanoid" id="A0A251SME3"/>
<feature type="compositionally biased region" description="Polar residues" evidence="1">
    <location>
        <begin position="158"/>
        <end position="167"/>
    </location>
</feature>
<dbReference type="Proteomes" id="UP000215914">
    <property type="component" value="Chromosome 14"/>
</dbReference>
<accession>A0A251SME3</accession>
<evidence type="ECO:0000313" key="3">
    <source>
        <dbReference type="Proteomes" id="UP000215914"/>
    </source>
</evidence>
<proteinExistence type="predicted"/>
<dbReference type="EMBL" id="CM007903">
    <property type="protein sequence ID" value="OTF99682.1"/>
    <property type="molecule type" value="Genomic_DNA"/>
</dbReference>
<feature type="region of interest" description="Disordered" evidence="1">
    <location>
        <begin position="148"/>
        <end position="193"/>
    </location>
</feature>
<feature type="compositionally biased region" description="Basic residues" evidence="1">
    <location>
        <begin position="217"/>
        <end position="239"/>
    </location>
</feature>
<dbReference type="OMA" id="KSINTHC"/>
<dbReference type="AlphaFoldDB" id="A0A251SME3"/>
<evidence type="ECO:0000256" key="1">
    <source>
        <dbReference type="SAM" id="MobiDB-lite"/>
    </source>
</evidence>
<feature type="region of interest" description="Disordered" evidence="1">
    <location>
        <begin position="214"/>
        <end position="251"/>
    </location>
</feature>
<gene>
    <name evidence="2" type="ORF">HannXRQ_Chr14g0459281</name>
</gene>
<dbReference type="STRING" id="4232.A0A251SME3"/>
<dbReference type="PANTHER" id="PTHR34952:SF2">
    <property type="entry name" value="OS05G0113500 PROTEIN"/>
    <property type="match status" value="1"/>
</dbReference>
<dbReference type="PANTHER" id="PTHR34952">
    <property type="entry name" value="OS05G0113500 PROTEIN"/>
    <property type="match status" value="1"/>
</dbReference>
<protein>
    <submittedName>
        <fullName evidence="2">Uncharacterized protein</fullName>
    </submittedName>
</protein>
<feature type="compositionally biased region" description="Basic and acidic residues" evidence="1">
    <location>
        <begin position="240"/>
        <end position="251"/>
    </location>
</feature>
<sequence length="303" mass="33558">MPSIELLSQPNSTSFNGDCSFGESKLLFVSRSFLTFGRFYSGVLIQMDVCSHIGFSVNDVNSLHAFRTDTLKSSYGPVGDFLVDEPAYGATKILKIQVEDERNSVSIPSHEEDVMQTKNACLEAQQSEIITNTHQSDDDIVTSEVITHDDDDNDDAKSINTHCSRGQSLPEHLKPVSAMKGSREKRGLSPPKQLTVKWAPDVYDPLPMPSLHIVINRPHRHGKKKSKSKQRNRSKSRGSKSKDKQQDGKDTLCEHTEEVSHVSEIQQPSDIDFLPGFTGVFSEGSFVNSHGSVLHLSSVTETT</sequence>